<keyword evidence="4" id="KW-1185">Reference proteome</keyword>
<dbReference type="SUPFAM" id="SSF51905">
    <property type="entry name" value="FAD/NAD(P)-binding domain"/>
    <property type="match status" value="1"/>
</dbReference>
<evidence type="ECO:0000313" key="3">
    <source>
        <dbReference type="EMBL" id="MFB9259119.1"/>
    </source>
</evidence>
<name>A0ABV5JN24_9ACTN</name>
<evidence type="ECO:0000256" key="1">
    <source>
        <dbReference type="ARBA" id="ARBA00023002"/>
    </source>
</evidence>
<dbReference type="Gene3D" id="3.30.9.10">
    <property type="entry name" value="D-Amino Acid Oxidase, subunit A, domain 2"/>
    <property type="match status" value="1"/>
</dbReference>
<dbReference type="InterPro" id="IPR002938">
    <property type="entry name" value="FAD-bd"/>
</dbReference>
<protein>
    <submittedName>
        <fullName evidence="3">Bifunctional 3-(3-hydroxy-phenyl)propionate/3-hydroxycinnamic acid hydroxylase</fullName>
    </submittedName>
</protein>
<feature type="domain" description="FAD-binding" evidence="2">
    <location>
        <begin position="7"/>
        <end position="349"/>
    </location>
</feature>
<sequence length="505" mass="54414">MTVTRHSVVVVGAGPVGMATAILLADRGVDCLVVDRWSDVYPQPRAVHLDDEVCRILSRLGLADDFARISRPAHGLRLVDAGRSVLAQFTRSPGAGVHGFPQANLFDQPELEKLLRAGLARREHCTFRGGVEVIDVANTREGARVTMVDSVTGTRETAHAAYVLGCDGANSVVRSSIGTGMEELGPEQRWLVVDIATDRDLGHWDGVHQVCDPQRAATFMRIGPTRYRWEFRLLPGESARRYGDLPALYPLLAPWIQSADPGELDVVRVAEYTFCARVALRWRDRRIFLLGDAAHLTPPFIGQGLGAGFRDADNLAWKLAGVLRGGLSASHLDSFEQERRPHARAMVRLAVAMGWAMTSGGHLGGAVRRRVVPLAVRIPSIGSKIIEGVTPPLAASRLVHRAPVRGGLAGSLCPNVTVGEDLRRLDDVAEGAVVVVTVVEPTAGQRAEIERRGARVIRPAAGSDLHRWLTRGGASAAVVRPDGTVLCAARSLAGVYTRIPVLTST</sequence>
<comment type="caution">
    <text evidence="3">The sequence shown here is derived from an EMBL/GenBank/DDBJ whole genome shotgun (WGS) entry which is preliminary data.</text>
</comment>
<organism evidence="3 4">
    <name type="scientific">Dietzia aerolata</name>
    <dbReference type="NCBI Taxonomy" id="595984"/>
    <lineage>
        <taxon>Bacteria</taxon>
        <taxon>Bacillati</taxon>
        <taxon>Actinomycetota</taxon>
        <taxon>Actinomycetes</taxon>
        <taxon>Mycobacteriales</taxon>
        <taxon>Dietziaceae</taxon>
        <taxon>Dietzia</taxon>
    </lineage>
</organism>
<proteinExistence type="predicted"/>
<dbReference type="Proteomes" id="UP001589700">
    <property type="component" value="Unassembled WGS sequence"/>
</dbReference>
<reference evidence="3 4" key="1">
    <citation type="submission" date="2024-09" db="EMBL/GenBank/DDBJ databases">
        <authorList>
            <person name="Sun Q."/>
            <person name="Mori K."/>
        </authorList>
    </citation>
    <scope>NUCLEOTIDE SEQUENCE [LARGE SCALE GENOMIC DNA]</scope>
    <source>
        <strain evidence="3 4">CCM 7659</strain>
    </source>
</reference>
<dbReference type="NCBIfam" id="NF004829">
    <property type="entry name" value="PRK06183.1-3"/>
    <property type="match status" value="1"/>
</dbReference>
<evidence type="ECO:0000259" key="2">
    <source>
        <dbReference type="Pfam" id="PF01494"/>
    </source>
</evidence>
<evidence type="ECO:0000313" key="4">
    <source>
        <dbReference type="Proteomes" id="UP001589700"/>
    </source>
</evidence>
<dbReference type="PANTHER" id="PTHR43476:SF3">
    <property type="entry name" value="FAD-BINDING MONOOXYGENASE"/>
    <property type="match status" value="1"/>
</dbReference>
<accession>A0ABV5JN24</accession>
<dbReference type="Gene3D" id="3.50.50.60">
    <property type="entry name" value="FAD/NAD(P)-binding domain"/>
    <property type="match status" value="1"/>
</dbReference>
<dbReference type="RefSeq" id="WP_182631479.1">
    <property type="nucleotide sequence ID" value="NZ_JAALDM010000056.1"/>
</dbReference>
<dbReference type="InterPro" id="IPR036188">
    <property type="entry name" value="FAD/NAD-bd_sf"/>
</dbReference>
<dbReference type="InterPro" id="IPR050631">
    <property type="entry name" value="PheA/TfdB_FAD_monoxygenase"/>
</dbReference>
<dbReference type="PANTHER" id="PTHR43476">
    <property type="entry name" value="3-(3-HYDROXY-PHENYL)PROPIONATE/3-HYDROXYCINNAMIC ACID HYDROXYLASE"/>
    <property type="match status" value="1"/>
</dbReference>
<dbReference type="PRINTS" id="PR00420">
    <property type="entry name" value="RNGMNOXGNASE"/>
</dbReference>
<gene>
    <name evidence="3" type="ORF">ACFFVD_04820</name>
</gene>
<keyword evidence="1" id="KW-0560">Oxidoreductase</keyword>
<dbReference type="Pfam" id="PF01494">
    <property type="entry name" value="FAD_binding_3"/>
    <property type="match status" value="1"/>
</dbReference>
<dbReference type="EMBL" id="JBHMDY010000002">
    <property type="protein sequence ID" value="MFB9259119.1"/>
    <property type="molecule type" value="Genomic_DNA"/>
</dbReference>